<name>B6EHD2_ALISL</name>
<feature type="transmembrane region" description="Helical" evidence="1">
    <location>
        <begin position="7"/>
        <end position="24"/>
    </location>
</feature>
<feature type="transmembrane region" description="Helical" evidence="1">
    <location>
        <begin position="89"/>
        <end position="106"/>
    </location>
</feature>
<reference evidence="2 3" key="1">
    <citation type="journal article" date="2008" name="BMC Genomics">
        <title>The genome sequence of the fish pathogen Aliivibrio salmonicida strain LFI1238 shows extensive evidence of gene decay.</title>
        <authorList>
            <person name="Hjerde E."/>
            <person name="Lorentzen M.S."/>
            <person name="Holden M.T."/>
            <person name="Seeger K."/>
            <person name="Paulsen S."/>
            <person name="Bason N."/>
            <person name="Churcher C."/>
            <person name="Harris D."/>
            <person name="Norbertczak H."/>
            <person name="Quail M.A."/>
            <person name="Sanders S."/>
            <person name="Thurston S."/>
            <person name="Parkhill J."/>
            <person name="Willassen N.P."/>
            <person name="Thomson N.R."/>
        </authorList>
    </citation>
    <scope>NUCLEOTIDE SEQUENCE [LARGE SCALE GENOMIC DNA]</scope>
    <source>
        <strain evidence="2 3">LFI1238</strain>
    </source>
</reference>
<feature type="transmembrane region" description="Helical" evidence="1">
    <location>
        <begin position="36"/>
        <end position="53"/>
    </location>
</feature>
<dbReference type="KEGG" id="vsa:VSAL_I3025"/>
<feature type="transmembrane region" description="Helical" evidence="1">
    <location>
        <begin position="164"/>
        <end position="183"/>
    </location>
</feature>
<dbReference type="EMBL" id="FM178379">
    <property type="protein sequence ID" value="CAQ80709.1"/>
    <property type="molecule type" value="Genomic_DNA"/>
</dbReference>
<feature type="transmembrane region" description="Helical" evidence="1">
    <location>
        <begin position="351"/>
        <end position="371"/>
    </location>
</feature>
<keyword evidence="1" id="KW-0472">Membrane</keyword>
<sequence length="427" mass="49870">MSFFFRVLGYIFISLLFFLYFLNLSDIASSSKLTLIISYFSMNLIIIVSFLIYKKLFNPIIFVLPFLFGFFYYQFNLSYRQNDLSLETYIVIFVFFIAYFSGCIFSSKAKCISYDASVSYSVVHLFFTLGVIIFVVETFLSGGFSVVKTLQGSNAYIDKINLPILHYFYMLLAILPSCYYYLYKKGNIRKYICIGYILFCTLMIFDSLSRQLILLLIFSLFFTYIRFNDLSIDKQFFKLTISISILFIIIGSLRYLGGGTSDVNELEFMKAYAKINKEFDVNIFDVTFNLYTATNFSTLNDMILLNDNELHFGKYLLQAYIKIFKYNEAFDIEYNPLLDSYSLLGTIIADLYLDFGVFGVAIISFLYGILADYSYRSYINSKSLSSSLLISVVFYSLFMSPFTNYFNQLFVLLCFLFSMKFRYVFKF</sequence>
<keyword evidence="1" id="KW-0812">Transmembrane</keyword>
<feature type="transmembrane region" description="Helical" evidence="1">
    <location>
        <begin position="239"/>
        <end position="257"/>
    </location>
</feature>
<dbReference type="Proteomes" id="UP000001730">
    <property type="component" value="Chromosome 1"/>
</dbReference>
<feature type="transmembrane region" description="Helical" evidence="1">
    <location>
        <begin position="383"/>
        <end position="399"/>
    </location>
</feature>
<keyword evidence="3" id="KW-1185">Reference proteome</keyword>
<feature type="transmembrane region" description="Helical" evidence="1">
    <location>
        <begin position="118"/>
        <end position="144"/>
    </location>
</feature>
<feature type="transmembrane region" description="Helical" evidence="1">
    <location>
        <begin position="405"/>
        <end position="425"/>
    </location>
</feature>
<dbReference type="HOGENOM" id="CLU_641972_0_0_6"/>
<protein>
    <submittedName>
        <fullName evidence="2">Membrane protein</fullName>
    </submittedName>
</protein>
<evidence type="ECO:0000313" key="3">
    <source>
        <dbReference type="Proteomes" id="UP000001730"/>
    </source>
</evidence>
<proteinExistence type="predicted"/>
<keyword evidence="1" id="KW-1133">Transmembrane helix</keyword>
<gene>
    <name evidence="2" type="ordered locus">VSAL_I3025</name>
</gene>
<dbReference type="AlphaFoldDB" id="B6EHD2"/>
<dbReference type="NCBIfam" id="TIGR04370">
    <property type="entry name" value="glyco_rpt_poly"/>
    <property type="match status" value="1"/>
</dbReference>
<organism evidence="2 3">
    <name type="scientific">Aliivibrio salmonicida (strain LFI1238)</name>
    <name type="common">Vibrio salmonicida (strain LFI1238)</name>
    <dbReference type="NCBI Taxonomy" id="316275"/>
    <lineage>
        <taxon>Bacteria</taxon>
        <taxon>Pseudomonadati</taxon>
        <taxon>Pseudomonadota</taxon>
        <taxon>Gammaproteobacteria</taxon>
        <taxon>Vibrionales</taxon>
        <taxon>Vibrionaceae</taxon>
        <taxon>Aliivibrio</taxon>
    </lineage>
</organism>
<evidence type="ECO:0000256" key="1">
    <source>
        <dbReference type="SAM" id="Phobius"/>
    </source>
</evidence>
<feature type="transmembrane region" description="Helical" evidence="1">
    <location>
        <begin position="60"/>
        <end position="77"/>
    </location>
</feature>
<evidence type="ECO:0000313" key="2">
    <source>
        <dbReference type="EMBL" id="CAQ80709.1"/>
    </source>
</evidence>
<feature type="transmembrane region" description="Helical" evidence="1">
    <location>
        <begin position="211"/>
        <end position="227"/>
    </location>
</feature>
<feature type="transmembrane region" description="Helical" evidence="1">
    <location>
        <begin position="188"/>
        <end position="205"/>
    </location>
</feature>
<accession>B6EHD2</accession>
<dbReference type="RefSeq" id="WP_012551419.1">
    <property type="nucleotide sequence ID" value="NC_011312.1"/>
</dbReference>